<dbReference type="GeneID" id="94429401"/>
<evidence type="ECO:0000313" key="2">
    <source>
        <dbReference type="EMBL" id="PHJ20143.1"/>
    </source>
</evidence>
<feature type="region of interest" description="Disordered" evidence="1">
    <location>
        <begin position="1"/>
        <end position="28"/>
    </location>
</feature>
<dbReference type="Proteomes" id="UP000221165">
    <property type="component" value="Unassembled WGS sequence"/>
</dbReference>
<feature type="compositionally biased region" description="Polar residues" evidence="1">
    <location>
        <begin position="8"/>
        <end position="17"/>
    </location>
</feature>
<reference evidence="2 3" key="1">
    <citation type="journal article" date="2017" name="Int. J. Parasitol.">
        <title>The genome of the protozoan parasite Cystoisospora suis and a reverse vaccinology approach to identify vaccine candidates.</title>
        <authorList>
            <person name="Palmieri N."/>
            <person name="Shrestha A."/>
            <person name="Ruttkowski B."/>
            <person name="Beck T."/>
            <person name="Vogl C."/>
            <person name="Tomley F."/>
            <person name="Blake D.P."/>
            <person name="Joachim A."/>
        </authorList>
    </citation>
    <scope>NUCLEOTIDE SEQUENCE [LARGE SCALE GENOMIC DNA]</scope>
    <source>
        <strain evidence="2 3">Wien I</strain>
    </source>
</reference>
<dbReference type="RefSeq" id="XP_067921834.1">
    <property type="nucleotide sequence ID" value="XM_068066190.1"/>
</dbReference>
<name>A0A2C6KVV7_9APIC</name>
<accession>A0A2C6KVV7</accession>
<feature type="region of interest" description="Disordered" evidence="1">
    <location>
        <begin position="43"/>
        <end position="66"/>
    </location>
</feature>
<dbReference type="VEuPathDB" id="ToxoDB:CSUI_006025"/>
<dbReference type="EMBL" id="MIGC01003007">
    <property type="protein sequence ID" value="PHJ20143.1"/>
    <property type="molecule type" value="Genomic_DNA"/>
</dbReference>
<dbReference type="AlphaFoldDB" id="A0A2C6KVV7"/>
<evidence type="ECO:0000256" key="1">
    <source>
        <dbReference type="SAM" id="MobiDB-lite"/>
    </source>
</evidence>
<sequence>MVRGSGGNAATTESSPATDRGTPGLIVRKQQMRRSTIPGLVREGAHLQPRCRRKPRLTASGEATREFSSRQLHRACKRLYTGMDENSVDPCTDRVPTYTYRYAQSYLNRADVSPGRNEHARRPCAINNVCLPSARTRARKIETTPTTLPHLKPGESHMWAAPASTFWCQESER</sequence>
<evidence type="ECO:0000313" key="3">
    <source>
        <dbReference type="Proteomes" id="UP000221165"/>
    </source>
</evidence>
<gene>
    <name evidence="2" type="ORF">CSUI_006025</name>
</gene>
<keyword evidence="3" id="KW-1185">Reference proteome</keyword>
<organism evidence="2 3">
    <name type="scientific">Cystoisospora suis</name>
    <dbReference type="NCBI Taxonomy" id="483139"/>
    <lineage>
        <taxon>Eukaryota</taxon>
        <taxon>Sar</taxon>
        <taxon>Alveolata</taxon>
        <taxon>Apicomplexa</taxon>
        <taxon>Conoidasida</taxon>
        <taxon>Coccidia</taxon>
        <taxon>Eucoccidiorida</taxon>
        <taxon>Eimeriorina</taxon>
        <taxon>Sarcocystidae</taxon>
        <taxon>Cystoisospora</taxon>
    </lineage>
</organism>
<proteinExistence type="predicted"/>
<protein>
    <submittedName>
        <fullName evidence="2">Uncharacterized protein</fullName>
    </submittedName>
</protein>
<comment type="caution">
    <text evidence="2">The sequence shown here is derived from an EMBL/GenBank/DDBJ whole genome shotgun (WGS) entry which is preliminary data.</text>
</comment>